<evidence type="ECO:0000313" key="2">
    <source>
        <dbReference type="EMBL" id="KND03972.1"/>
    </source>
</evidence>
<dbReference type="PANTHER" id="PTHR22744:SF17">
    <property type="entry name" value="BTB DOMAIN-CONTAINING PROTEIN"/>
    <property type="match status" value="1"/>
</dbReference>
<feature type="domain" description="BTB" evidence="1">
    <location>
        <begin position="58"/>
        <end position="134"/>
    </location>
</feature>
<dbReference type="Gene3D" id="3.30.710.10">
    <property type="entry name" value="Potassium Channel Kv1.1, Chain A"/>
    <property type="match status" value="1"/>
</dbReference>
<dbReference type="VEuPathDB" id="FungiDB:SPPG_01422"/>
<dbReference type="RefSeq" id="XP_016612011.1">
    <property type="nucleotide sequence ID" value="XM_016749737.1"/>
</dbReference>
<gene>
    <name evidence="2" type="ORF">SPPG_01422</name>
</gene>
<sequence length="295" mass="33771">MNDPKARKFQANITHEKAVAEGFTSEYYLIFSACDFSGKAVDAEKPIVISDRHNFPDADVRVVVDSTAFHIHTELLKIHSDYFRALFNWPWMESHRVDGFGRSIREITLKDIADEESFKLFLDCIYVRIVEFNGEIALKLLNTCDPLGLVFKNDIELYFVNHPDLITWSTIEDLVRAATPLGALQQSCQEFLSKVTAEHWIRCLYLAMTHGMHDLLSDAYQEKWPLLPLLDPFFYRLSVEVQNKLLIHTVNRLLRCPGCGGTSQGLRGSGVWYCALCGCWFDAPYVLPKRTEELG</sequence>
<dbReference type="PROSITE" id="PS50097">
    <property type="entry name" value="BTB"/>
    <property type="match status" value="1"/>
</dbReference>
<evidence type="ECO:0000313" key="3">
    <source>
        <dbReference type="Proteomes" id="UP000053201"/>
    </source>
</evidence>
<keyword evidence="3" id="KW-1185">Reference proteome</keyword>
<dbReference type="InParanoid" id="A0A0L0HSB5"/>
<accession>A0A0L0HSB5</accession>
<dbReference type="CDD" id="cd18186">
    <property type="entry name" value="BTB_POZ_ZBTB_KLHL-like"/>
    <property type="match status" value="1"/>
</dbReference>
<dbReference type="OrthoDB" id="2110251at2759"/>
<dbReference type="SUPFAM" id="SSF54695">
    <property type="entry name" value="POZ domain"/>
    <property type="match status" value="1"/>
</dbReference>
<dbReference type="EMBL" id="KQ257451">
    <property type="protein sequence ID" value="KND03972.1"/>
    <property type="molecule type" value="Genomic_DNA"/>
</dbReference>
<proteinExistence type="predicted"/>
<dbReference type="InterPro" id="IPR011333">
    <property type="entry name" value="SKP1/BTB/POZ_sf"/>
</dbReference>
<reference evidence="2 3" key="1">
    <citation type="submission" date="2009-08" db="EMBL/GenBank/DDBJ databases">
        <title>The Genome Sequence of Spizellomyces punctatus strain DAOM BR117.</title>
        <authorList>
            <consortium name="The Broad Institute Genome Sequencing Platform"/>
            <person name="Russ C."/>
            <person name="Cuomo C."/>
            <person name="Shea T."/>
            <person name="Young S.K."/>
            <person name="Zeng Q."/>
            <person name="Koehrsen M."/>
            <person name="Haas B."/>
            <person name="Borodovsky M."/>
            <person name="Guigo R."/>
            <person name="Alvarado L."/>
            <person name="Berlin A."/>
            <person name="Bochicchio J."/>
            <person name="Borenstein D."/>
            <person name="Chapman S."/>
            <person name="Chen Z."/>
            <person name="Engels R."/>
            <person name="Freedman E."/>
            <person name="Gellesch M."/>
            <person name="Goldberg J."/>
            <person name="Griggs A."/>
            <person name="Gujja S."/>
            <person name="Heiman D."/>
            <person name="Hepburn T."/>
            <person name="Howarth C."/>
            <person name="Jen D."/>
            <person name="Larson L."/>
            <person name="Lewis B."/>
            <person name="Mehta T."/>
            <person name="Park D."/>
            <person name="Pearson M."/>
            <person name="Roberts A."/>
            <person name="Saif S."/>
            <person name="Shenoy N."/>
            <person name="Sisk P."/>
            <person name="Stolte C."/>
            <person name="Sykes S."/>
            <person name="Thomson T."/>
            <person name="Walk T."/>
            <person name="White J."/>
            <person name="Yandava C."/>
            <person name="Burger G."/>
            <person name="Gray M.W."/>
            <person name="Holland P.W.H."/>
            <person name="King N."/>
            <person name="Lang F.B.F."/>
            <person name="Roger A.J."/>
            <person name="Ruiz-Trillo I."/>
            <person name="Lander E."/>
            <person name="Nusbaum C."/>
        </authorList>
    </citation>
    <scope>NUCLEOTIDE SEQUENCE [LARGE SCALE GENOMIC DNA]</scope>
    <source>
        <strain evidence="2 3">DAOM BR117</strain>
    </source>
</reference>
<dbReference type="SMART" id="SM00225">
    <property type="entry name" value="BTB"/>
    <property type="match status" value="1"/>
</dbReference>
<evidence type="ECO:0000259" key="1">
    <source>
        <dbReference type="PROSITE" id="PS50097"/>
    </source>
</evidence>
<dbReference type="Pfam" id="PF00651">
    <property type="entry name" value="BTB"/>
    <property type="match status" value="1"/>
</dbReference>
<dbReference type="PANTHER" id="PTHR22744">
    <property type="entry name" value="HELIX LOOP HELIX PROTEIN 21-RELATED"/>
    <property type="match status" value="1"/>
</dbReference>
<name>A0A0L0HSB5_SPIPD</name>
<protein>
    <recommendedName>
        <fullName evidence="1">BTB domain-containing protein</fullName>
    </recommendedName>
</protein>
<dbReference type="InterPro" id="IPR000210">
    <property type="entry name" value="BTB/POZ_dom"/>
</dbReference>
<dbReference type="Proteomes" id="UP000053201">
    <property type="component" value="Unassembled WGS sequence"/>
</dbReference>
<organism evidence="2 3">
    <name type="scientific">Spizellomyces punctatus (strain DAOM BR117)</name>
    <dbReference type="NCBI Taxonomy" id="645134"/>
    <lineage>
        <taxon>Eukaryota</taxon>
        <taxon>Fungi</taxon>
        <taxon>Fungi incertae sedis</taxon>
        <taxon>Chytridiomycota</taxon>
        <taxon>Chytridiomycota incertae sedis</taxon>
        <taxon>Chytridiomycetes</taxon>
        <taxon>Spizellomycetales</taxon>
        <taxon>Spizellomycetaceae</taxon>
        <taxon>Spizellomyces</taxon>
    </lineage>
</organism>
<dbReference type="AlphaFoldDB" id="A0A0L0HSB5"/>
<dbReference type="GeneID" id="27685082"/>